<evidence type="ECO:0000313" key="1">
    <source>
        <dbReference type="EMBL" id="MFD2458025.1"/>
    </source>
</evidence>
<evidence type="ECO:0000313" key="2">
    <source>
        <dbReference type="Proteomes" id="UP001597419"/>
    </source>
</evidence>
<proteinExistence type="predicted"/>
<protein>
    <recommendedName>
        <fullName evidence="3">ParB/Sulfiredoxin domain-containing protein</fullName>
    </recommendedName>
</protein>
<reference evidence="2" key="1">
    <citation type="journal article" date="2019" name="Int. J. Syst. Evol. Microbiol.">
        <title>The Global Catalogue of Microorganisms (GCM) 10K type strain sequencing project: providing services to taxonomists for standard genome sequencing and annotation.</title>
        <authorList>
            <consortium name="The Broad Institute Genomics Platform"/>
            <consortium name="The Broad Institute Genome Sequencing Center for Infectious Disease"/>
            <person name="Wu L."/>
            <person name="Ma J."/>
        </authorList>
    </citation>
    <scope>NUCLEOTIDE SEQUENCE [LARGE SCALE GENOMIC DNA]</scope>
    <source>
        <strain evidence="2">CGMCC 4.7643</strain>
    </source>
</reference>
<keyword evidence="2" id="KW-1185">Reference proteome</keyword>
<organism evidence="1 2">
    <name type="scientific">Amycolatopsis samaneae</name>
    <dbReference type="NCBI Taxonomy" id="664691"/>
    <lineage>
        <taxon>Bacteria</taxon>
        <taxon>Bacillati</taxon>
        <taxon>Actinomycetota</taxon>
        <taxon>Actinomycetes</taxon>
        <taxon>Pseudonocardiales</taxon>
        <taxon>Pseudonocardiaceae</taxon>
        <taxon>Amycolatopsis</taxon>
    </lineage>
</organism>
<evidence type="ECO:0008006" key="3">
    <source>
        <dbReference type="Google" id="ProtNLM"/>
    </source>
</evidence>
<accession>A0ABW5GDR3</accession>
<name>A0ABW5GDR3_9PSEU</name>
<sequence>MEQVTVSGGGGFVDVNTGKQPDLPAALRIALATGQLRRPLVDTLDALIAQLVDGDYRILGPLRLPDGRPLTASAGWPPADDARVTYYRTAIRDGHLPVAVVLADEDRELILDGHHKIAAYRAEDVAPCLIRISPGTAAATETETAC</sequence>
<dbReference type="RefSeq" id="WP_345396217.1">
    <property type="nucleotide sequence ID" value="NZ_BAABHG010000007.1"/>
</dbReference>
<gene>
    <name evidence="1" type="ORF">ACFSYJ_05430</name>
</gene>
<dbReference type="EMBL" id="JBHUKU010000003">
    <property type="protein sequence ID" value="MFD2458025.1"/>
    <property type="molecule type" value="Genomic_DNA"/>
</dbReference>
<dbReference type="Proteomes" id="UP001597419">
    <property type="component" value="Unassembled WGS sequence"/>
</dbReference>
<comment type="caution">
    <text evidence="1">The sequence shown here is derived from an EMBL/GenBank/DDBJ whole genome shotgun (WGS) entry which is preliminary data.</text>
</comment>